<organism evidence="1 2">
    <name type="scientific">Olea europaea subsp. europaea</name>
    <dbReference type="NCBI Taxonomy" id="158383"/>
    <lineage>
        <taxon>Eukaryota</taxon>
        <taxon>Viridiplantae</taxon>
        <taxon>Streptophyta</taxon>
        <taxon>Embryophyta</taxon>
        <taxon>Tracheophyta</taxon>
        <taxon>Spermatophyta</taxon>
        <taxon>Magnoliopsida</taxon>
        <taxon>eudicotyledons</taxon>
        <taxon>Gunneridae</taxon>
        <taxon>Pentapetalae</taxon>
        <taxon>asterids</taxon>
        <taxon>lamiids</taxon>
        <taxon>Lamiales</taxon>
        <taxon>Oleaceae</taxon>
        <taxon>Oleeae</taxon>
        <taxon>Olea</taxon>
    </lineage>
</organism>
<dbReference type="Proteomes" id="UP000594638">
    <property type="component" value="Unassembled WGS sequence"/>
</dbReference>
<gene>
    <name evidence="1" type="ORF">OLEA9_A094587</name>
</gene>
<reference evidence="1 2" key="1">
    <citation type="submission" date="2019-12" db="EMBL/GenBank/DDBJ databases">
        <authorList>
            <person name="Alioto T."/>
            <person name="Alioto T."/>
            <person name="Gomez Garrido J."/>
        </authorList>
    </citation>
    <scope>NUCLEOTIDE SEQUENCE [LARGE SCALE GENOMIC DNA]</scope>
</reference>
<sequence>MWNFYSIEYYFALSEAYAIFRPSPEPPAYPACAFRALAGDDFTEDSGLLELNCSGTATKSSYVQSEKVSKRRFLFYLVQAQELDRTVPQMTYEEKES</sequence>
<accession>A0A8S0UA49</accession>
<name>A0A8S0UA49_OLEEU</name>
<proteinExistence type="predicted"/>
<dbReference type="EMBL" id="CACTIH010007444">
    <property type="protein sequence ID" value="CAA3013605.1"/>
    <property type="molecule type" value="Genomic_DNA"/>
</dbReference>
<evidence type="ECO:0000313" key="1">
    <source>
        <dbReference type="EMBL" id="CAA3013605.1"/>
    </source>
</evidence>
<dbReference type="Gramene" id="OE9A094587T1">
    <property type="protein sequence ID" value="OE9A094587C1"/>
    <property type="gene ID" value="OE9A094587"/>
</dbReference>
<evidence type="ECO:0000313" key="2">
    <source>
        <dbReference type="Proteomes" id="UP000594638"/>
    </source>
</evidence>
<comment type="caution">
    <text evidence="1">The sequence shown here is derived from an EMBL/GenBank/DDBJ whole genome shotgun (WGS) entry which is preliminary data.</text>
</comment>
<protein>
    <submittedName>
        <fullName evidence="1">Uncharacterized protein</fullName>
    </submittedName>
</protein>
<dbReference type="AlphaFoldDB" id="A0A8S0UA49"/>
<keyword evidence="2" id="KW-1185">Reference proteome</keyword>